<organism evidence="1 2">
    <name type="scientific">Segatella copri</name>
    <dbReference type="NCBI Taxonomy" id="165179"/>
    <lineage>
        <taxon>Bacteria</taxon>
        <taxon>Pseudomonadati</taxon>
        <taxon>Bacteroidota</taxon>
        <taxon>Bacteroidia</taxon>
        <taxon>Bacteroidales</taxon>
        <taxon>Prevotellaceae</taxon>
        <taxon>Segatella</taxon>
    </lineage>
</organism>
<comment type="caution">
    <text evidence="1">The sequence shown here is derived from an EMBL/GenBank/DDBJ whole genome shotgun (WGS) entry which is preliminary data.</text>
</comment>
<dbReference type="EMBL" id="VZBQ01000042">
    <property type="protein sequence ID" value="MQN88951.1"/>
    <property type="molecule type" value="Genomic_DNA"/>
</dbReference>
<dbReference type="RefSeq" id="WP_153113909.1">
    <property type="nucleotide sequence ID" value="NZ_CP146520.1"/>
</dbReference>
<name>A0A646HKP7_9BACT</name>
<proteinExistence type="predicted"/>
<reference evidence="2" key="1">
    <citation type="submission" date="2019-09" db="EMBL/GenBank/DDBJ databases">
        <title>Distinct polysaccharide growth profiles of human intestinal Prevotella copri isolates.</title>
        <authorList>
            <person name="Fehlner-Peach H."/>
            <person name="Magnabosco C."/>
            <person name="Raghavan V."/>
            <person name="Scher J.U."/>
            <person name="Tett A."/>
            <person name="Cox L.M."/>
            <person name="Gottsegen C."/>
            <person name="Watters A."/>
            <person name="Wiltshire- Gordon J.D."/>
            <person name="Segata N."/>
            <person name="Bonneau R."/>
            <person name="Littman D.R."/>
        </authorList>
    </citation>
    <scope>NUCLEOTIDE SEQUENCE [LARGE SCALE GENOMIC DNA]</scope>
    <source>
        <strain evidence="2">iP54</strain>
    </source>
</reference>
<accession>A0A646HKP7</accession>
<dbReference type="AlphaFoldDB" id="A0A646HKP7"/>
<sequence length="299" mass="32897">MAQTTKDIGLISLNPYVPETENLGQNANSMLISKLQQIATANGMSGAGFDNRFIITAHIQKLKSSQTQTVPQKNAVEINVGIYVGDGLDGTLYSSYNCDVKGIGNSEDQAISSAIRKVNPKQEELQEAIAKGKKMILNYYDKMSGNIIQTAKSTAASGKYEDAINMLFAIPMSNKDFQTAQSLIAQYGRTSLEQKNLDIVRQARSAWSANPTEDGASKALELLENMESPSAKVQAEAKNLQNEMAARIKAVSDREFRLEAQKAQNEKDVQMATIRAAASVAKAYAASRPKVVYRYYYWW</sequence>
<protein>
    <submittedName>
        <fullName evidence="1">Uncharacterized protein</fullName>
    </submittedName>
</protein>
<gene>
    <name evidence="1" type="ORF">F7D59_03510</name>
</gene>
<evidence type="ECO:0000313" key="1">
    <source>
        <dbReference type="EMBL" id="MQN88951.1"/>
    </source>
</evidence>
<dbReference type="Proteomes" id="UP000420635">
    <property type="component" value="Unassembled WGS sequence"/>
</dbReference>
<evidence type="ECO:0000313" key="2">
    <source>
        <dbReference type="Proteomes" id="UP000420635"/>
    </source>
</evidence>